<evidence type="ECO:0000313" key="4">
    <source>
        <dbReference type="Proteomes" id="UP001273166"/>
    </source>
</evidence>
<reference evidence="3" key="1">
    <citation type="journal article" date="2023" name="Mol. Phylogenet. Evol.">
        <title>Genome-scale phylogeny and comparative genomics of the fungal order Sordariales.</title>
        <authorList>
            <person name="Hensen N."/>
            <person name="Bonometti L."/>
            <person name="Westerberg I."/>
            <person name="Brannstrom I.O."/>
            <person name="Guillou S."/>
            <person name="Cros-Aarteil S."/>
            <person name="Calhoun S."/>
            <person name="Haridas S."/>
            <person name="Kuo A."/>
            <person name="Mondo S."/>
            <person name="Pangilinan J."/>
            <person name="Riley R."/>
            <person name="LaButti K."/>
            <person name="Andreopoulos B."/>
            <person name="Lipzen A."/>
            <person name="Chen C."/>
            <person name="Yan M."/>
            <person name="Daum C."/>
            <person name="Ng V."/>
            <person name="Clum A."/>
            <person name="Steindorff A."/>
            <person name="Ohm R.A."/>
            <person name="Martin F."/>
            <person name="Silar P."/>
            <person name="Natvig D.O."/>
            <person name="Lalanne C."/>
            <person name="Gautier V."/>
            <person name="Ament-Velasquez S.L."/>
            <person name="Kruys A."/>
            <person name="Hutchinson M.I."/>
            <person name="Powell A.J."/>
            <person name="Barry K."/>
            <person name="Miller A.N."/>
            <person name="Grigoriev I.V."/>
            <person name="Debuchy R."/>
            <person name="Gladieux P."/>
            <person name="Hiltunen Thoren M."/>
            <person name="Johannesson H."/>
        </authorList>
    </citation>
    <scope>NUCLEOTIDE SEQUENCE</scope>
    <source>
        <strain evidence="3">CBS 333.67</strain>
    </source>
</reference>
<keyword evidence="4" id="KW-1185">Reference proteome</keyword>
<evidence type="ECO:0000313" key="3">
    <source>
        <dbReference type="EMBL" id="KAK3307552.1"/>
    </source>
</evidence>
<reference evidence="3" key="2">
    <citation type="submission" date="2023-06" db="EMBL/GenBank/DDBJ databases">
        <authorList>
            <consortium name="Lawrence Berkeley National Laboratory"/>
            <person name="Mondo S.J."/>
            <person name="Hensen N."/>
            <person name="Bonometti L."/>
            <person name="Westerberg I."/>
            <person name="Brannstrom I.O."/>
            <person name="Guillou S."/>
            <person name="Cros-Aarteil S."/>
            <person name="Calhoun S."/>
            <person name="Haridas S."/>
            <person name="Kuo A."/>
            <person name="Pangilinan J."/>
            <person name="Riley R."/>
            <person name="Labutti K."/>
            <person name="Andreopoulos B."/>
            <person name="Lipzen A."/>
            <person name="Chen C."/>
            <person name="Yanf M."/>
            <person name="Daum C."/>
            <person name="Ng V."/>
            <person name="Clum A."/>
            <person name="Steindorff A."/>
            <person name="Ohm R."/>
            <person name="Martin F."/>
            <person name="Silar P."/>
            <person name="Natvig D."/>
            <person name="Lalanne C."/>
            <person name="Gautier V."/>
            <person name="Ament-Velasquez S.L."/>
            <person name="Kruys A."/>
            <person name="Hutchinson M.I."/>
            <person name="Powell A.J."/>
            <person name="Barry K."/>
            <person name="Miller A.N."/>
            <person name="Grigoriev I.V."/>
            <person name="Debuchy R."/>
            <person name="Gladieux P."/>
            <person name="Thoren M.H."/>
            <person name="Johannesson H."/>
        </authorList>
    </citation>
    <scope>NUCLEOTIDE SEQUENCE</scope>
    <source>
        <strain evidence="3">CBS 333.67</strain>
    </source>
</reference>
<feature type="region of interest" description="Disordered" evidence="2">
    <location>
        <begin position="243"/>
        <end position="288"/>
    </location>
</feature>
<feature type="compositionally biased region" description="Polar residues" evidence="2">
    <location>
        <begin position="246"/>
        <end position="260"/>
    </location>
</feature>
<proteinExistence type="predicted"/>
<keyword evidence="1" id="KW-0175">Coiled coil</keyword>
<dbReference type="RefSeq" id="XP_062723332.1">
    <property type="nucleotide sequence ID" value="XM_062870353.1"/>
</dbReference>
<dbReference type="Proteomes" id="UP001273166">
    <property type="component" value="Unassembled WGS sequence"/>
</dbReference>
<feature type="non-terminal residue" evidence="3">
    <location>
        <position position="1"/>
    </location>
</feature>
<organism evidence="3 4">
    <name type="scientific">Chaetomium strumarium</name>
    <dbReference type="NCBI Taxonomy" id="1170767"/>
    <lineage>
        <taxon>Eukaryota</taxon>
        <taxon>Fungi</taxon>
        <taxon>Dikarya</taxon>
        <taxon>Ascomycota</taxon>
        <taxon>Pezizomycotina</taxon>
        <taxon>Sordariomycetes</taxon>
        <taxon>Sordariomycetidae</taxon>
        <taxon>Sordariales</taxon>
        <taxon>Chaetomiaceae</taxon>
        <taxon>Chaetomium</taxon>
    </lineage>
</organism>
<feature type="coiled-coil region" evidence="1">
    <location>
        <begin position="204"/>
        <end position="241"/>
    </location>
</feature>
<evidence type="ECO:0000256" key="1">
    <source>
        <dbReference type="SAM" id="Coils"/>
    </source>
</evidence>
<accession>A0AAJ0GWQ8</accession>
<evidence type="ECO:0000256" key="2">
    <source>
        <dbReference type="SAM" id="MobiDB-lite"/>
    </source>
</evidence>
<dbReference type="GeneID" id="87889182"/>
<dbReference type="EMBL" id="JAUDZG010000003">
    <property type="protein sequence ID" value="KAK3307552.1"/>
    <property type="molecule type" value="Genomic_DNA"/>
</dbReference>
<protein>
    <submittedName>
        <fullName evidence="3">Uncharacterized protein</fullName>
    </submittedName>
</protein>
<dbReference type="AlphaFoldDB" id="A0AAJ0GWQ8"/>
<sequence>STEHIKSIPSQRLLNSRLVLQTASLASELPSCSSEISANMDVNLVELIGTLEKNEKRLKEITNPLHWVEHNYTGRLGPYVLEFVFEIAMRLEGCLNDLRDALKAKDPFRLKTKLDIVMSKLDHVVAKVNKTDEQVDQVAAKGDKTGEQVALDESDDRLADVQRDVSRIKRSVTDLAAPAVPPGMFDEIRRGFDELKKLADRQNRGQATALKQELEETAKKLHETEAENKALQAKVVALKAKVDNPDFSTPSGTQPVTSSDVAGRERKRKRNNDDEDDGTAGQSDHMQTNLVEVQKKALNRSTEIGHLMRTVLERIVPREDLEYWDPRKVLKTIFKLVSTKTNLLRVLRFMDECQTEDCTA</sequence>
<gene>
    <name evidence="3" type="ORF">B0T15DRAFT_554409</name>
</gene>
<comment type="caution">
    <text evidence="3">The sequence shown here is derived from an EMBL/GenBank/DDBJ whole genome shotgun (WGS) entry which is preliminary data.</text>
</comment>
<name>A0AAJ0GWQ8_9PEZI</name>